<organism evidence="10 11">
    <name type="scientific">Otolemur garnettii</name>
    <name type="common">Small-eared galago</name>
    <name type="synonym">Garnett's greater bushbaby</name>
    <dbReference type="NCBI Taxonomy" id="30611"/>
    <lineage>
        <taxon>Eukaryota</taxon>
        <taxon>Metazoa</taxon>
        <taxon>Chordata</taxon>
        <taxon>Craniata</taxon>
        <taxon>Vertebrata</taxon>
        <taxon>Euteleostomi</taxon>
        <taxon>Mammalia</taxon>
        <taxon>Eutheria</taxon>
        <taxon>Euarchontoglires</taxon>
        <taxon>Primates</taxon>
        <taxon>Strepsirrhini</taxon>
        <taxon>Lorisiformes</taxon>
        <taxon>Galagidae</taxon>
        <taxon>Otolemur</taxon>
    </lineage>
</organism>
<evidence type="ECO:0000256" key="5">
    <source>
        <dbReference type="ARBA" id="ARBA00023145"/>
    </source>
</evidence>
<dbReference type="SMART" id="SM00020">
    <property type="entry name" value="Tryp_SPc"/>
    <property type="match status" value="1"/>
</dbReference>
<keyword evidence="11" id="KW-1185">Reference proteome</keyword>
<dbReference type="InterPro" id="IPR001254">
    <property type="entry name" value="Trypsin_dom"/>
</dbReference>
<dbReference type="InParanoid" id="H0XYH7"/>
<dbReference type="InterPro" id="IPR043504">
    <property type="entry name" value="Peptidase_S1_PA_chymotrypsin"/>
</dbReference>
<accession>H0XYH7</accession>
<reference evidence="10" key="2">
    <citation type="submission" date="2025-08" db="UniProtKB">
        <authorList>
            <consortium name="Ensembl"/>
        </authorList>
    </citation>
    <scope>IDENTIFICATION</scope>
</reference>
<dbReference type="GeneTree" id="ENSGT01020000230389"/>
<dbReference type="Ensembl" id="ENSOGAT00000033466.1">
    <property type="protein sequence ID" value="ENSOGAP00000021170.1"/>
    <property type="gene ID" value="ENSOGAG00000031695.1"/>
</dbReference>
<protein>
    <recommendedName>
        <fullName evidence="9">Peptidase S1 domain-containing protein</fullName>
    </recommendedName>
</protein>
<dbReference type="OMA" id="IGGWECE"/>
<dbReference type="GO" id="GO:0004252">
    <property type="term" value="F:serine-type endopeptidase activity"/>
    <property type="evidence" value="ECO:0007669"/>
    <property type="project" value="InterPro"/>
</dbReference>
<keyword evidence="5" id="KW-0865">Zymogen</keyword>
<evidence type="ECO:0000256" key="6">
    <source>
        <dbReference type="ARBA" id="ARBA00023157"/>
    </source>
</evidence>
<keyword evidence="2 8" id="KW-0732">Signal</keyword>
<dbReference type="CDD" id="cd00190">
    <property type="entry name" value="Tryp_SPc"/>
    <property type="match status" value="1"/>
</dbReference>
<dbReference type="AlphaFoldDB" id="H0XYH7"/>
<dbReference type="PROSITE" id="PS50240">
    <property type="entry name" value="TRYPSIN_DOM"/>
    <property type="match status" value="1"/>
</dbReference>
<proteinExistence type="predicted"/>
<dbReference type="PANTHER" id="PTHR24271">
    <property type="entry name" value="KALLIKREIN-RELATED"/>
    <property type="match status" value="1"/>
</dbReference>
<dbReference type="SUPFAM" id="SSF50494">
    <property type="entry name" value="Trypsin-like serine proteases"/>
    <property type="match status" value="1"/>
</dbReference>
<dbReference type="GO" id="GO:0003073">
    <property type="term" value="P:regulation of systemic arterial blood pressure"/>
    <property type="evidence" value="ECO:0007669"/>
    <property type="project" value="TreeGrafter"/>
</dbReference>
<dbReference type="FunCoup" id="H0XYH7">
    <property type="interactions" value="212"/>
</dbReference>
<dbReference type="EMBL" id="AAQR03172558">
    <property type="status" value="NOT_ANNOTATED_CDS"/>
    <property type="molecule type" value="Genomic_DNA"/>
</dbReference>
<dbReference type="Proteomes" id="UP000005225">
    <property type="component" value="Unassembled WGS sequence"/>
</dbReference>
<dbReference type="GO" id="GO:0031638">
    <property type="term" value="P:zymogen activation"/>
    <property type="evidence" value="ECO:0007669"/>
    <property type="project" value="TreeGrafter"/>
</dbReference>
<dbReference type="InterPro" id="IPR009003">
    <property type="entry name" value="Peptidase_S1_PA"/>
</dbReference>
<dbReference type="PRINTS" id="PR00722">
    <property type="entry name" value="CHYMOTRYPSIN"/>
</dbReference>
<evidence type="ECO:0000256" key="7">
    <source>
        <dbReference type="RuleBase" id="RU363034"/>
    </source>
</evidence>
<evidence type="ECO:0000256" key="4">
    <source>
        <dbReference type="ARBA" id="ARBA00022825"/>
    </source>
</evidence>
<evidence type="ECO:0000256" key="3">
    <source>
        <dbReference type="ARBA" id="ARBA00022801"/>
    </source>
</evidence>
<keyword evidence="1 7" id="KW-0645">Protease</keyword>
<dbReference type="FunFam" id="2.40.10.10:FF:000120">
    <property type="entry name" value="Putative serine protease"/>
    <property type="match status" value="1"/>
</dbReference>
<reference evidence="11" key="1">
    <citation type="submission" date="2011-03" db="EMBL/GenBank/DDBJ databases">
        <title>Version 3 of the genome sequence of Otolemur garnettii (Bushbaby).</title>
        <authorList>
            <consortium name="The Broad Institute Genome Sequencing Platform"/>
            <person name="Di Palma F."/>
            <person name="Johnson J."/>
            <person name="Lander E.S."/>
            <person name="Lindblad-Toh K."/>
            <person name="Jaffe D.B."/>
            <person name="Gnerre S."/>
            <person name="MacCallum I."/>
            <person name="Przybylski D."/>
            <person name="Ribeiro F.J."/>
            <person name="Burton J.N."/>
            <person name="Walker B.J."/>
            <person name="Sharpe T."/>
            <person name="Hall G."/>
        </authorList>
    </citation>
    <scope>NUCLEOTIDE SEQUENCE [LARGE SCALE GENOMIC DNA]</scope>
</reference>
<keyword evidence="3 7" id="KW-0378">Hydrolase</keyword>
<dbReference type="PANTHER" id="PTHR24271:SF94">
    <property type="entry name" value="KALLIKREIN-2"/>
    <property type="match status" value="1"/>
</dbReference>
<dbReference type="Gene3D" id="2.40.10.10">
    <property type="entry name" value="Trypsin-like serine proteases"/>
    <property type="match status" value="2"/>
</dbReference>
<feature type="chain" id="PRO_5003545578" description="Peptidase S1 domain-containing protein" evidence="8">
    <location>
        <begin position="18"/>
        <end position="264"/>
    </location>
</feature>
<dbReference type="PROSITE" id="PS00135">
    <property type="entry name" value="TRYPSIN_SER"/>
    <property type="match status" value="1"/>
</dbReference>
<dbReference type="PROSITE" id="PS00134">
    <property type="entry name" value="TRYPSIN_HIS"/>
    <property type="match status" value="1"/>
</dbReference>
<dbReference type="Pfam" id="PF00089">
    <property type="entry name" value="Trypsin"/>
    <property type="match status" value="1"/>
</dbReference>
<dbReference type="InterPro" id="IPR001314">
    <property type="entry name" value="Peptidase_S1A"/>
</dbReference>
<dbReference type="eggNOG" id="KOG3627">
    <property type="taxonomic scope" value="Eukaryota"/>
</dbReference>
<dbReference type="STRING" id="30611.ENSOGAP00000021170"/>
<evidence type="ECO:0000256" key="8">
    <source>
        <dbReference type="SAM" id="SignalP"/>
    </source>
</evidence>
<keyword evidence="4 7" id="KW-0720">Serine protease</keyword>
<name>H0XYH7_OTOGA</name>
<dbReference type="GO" id="GO:0030141">
    <property type="term" value="C:secretory granule"/>
    <property type="evidence" value="ECO:0007669"/>
    <property type="project" value="TreeGrafter"/>
</dbReference>
<evidence type="ECO:0000256" key="2">
    <source>
        <dbReference type="ARBA" id="ARBA00022729"/>
    </source>
</evidence>
<dbReference type="InterPro" id="IPR018114">
    <property type="entry name" value="TRYPSIN_HIS"/>
</dbReference>
<reference evidence="10" key="3">
    <citation type="submission" date="2025-09" db="UniProtKB">
        <authorList>
            <consortium name="Ensembl"/>
        </authorList>
    </citation>
    <scope>IDENTIFICATION</scope>
</reference>
<dbReference type="HOGENOM" id="CLU_006842_1_1_1"/>
<keyword evidence="6" id="KW-1015">Disulfide bond</keyword>
<evidence type="ECO:0000313" key="11">
    <source>
        <dbReference type="Proteomes" id="UP000005225"/>
    </source>
</evidence>
<feature type="signal peptide" evidence="8">
    <location>
        <begin position="1"/>
        <end position="17"/>
    </location>
</feature>
<evidence type="ECO:0000313" key="10">
    <source>
        <dbReference type="Ensembl" id="ENSOGAP00000021170.1"/>
    </source>
</evidence>
<evidence type="ECO:0000256" key="1">
    <source>
        <dbReference type="ARBA" id="ARBA00022670"/>
    </source>
</evidence>
<feature type="domain" description="Peptidase S1" evidence="9">
    <location>
        <begin position="25"/>
        <end position="261"/>
    </location>
</feature>
<dbReference type="InterPro" id="IPR033116">
    <property type="entry name" value="TRYPSIN_SER"/>
</dbReference>
<evidence type="ECO:0000259" key="9">
    <source>
        <dbReference type="PROSITE" id="PS50240"/>
    </source>
</evidence>
<sequence>MLFLVFSLTLSMGWTGAVTLTQSRIVGGWECERHSQPWHVGVTQHGFAYCGGILVHPQWVLTAAHCSIYTGNTGQVWLGRHTLSEDEDTAQVIKINQTFLHPRYNTSHLKHKTLEKSEDSSHDIMLLHLSEPANITDAVKVVDLPTQEPEVGSICYTSGWGSIHPDNFVRPRSLQCVDIILLSNDRCKEAYTEAVTEFMLCAGSWNGGKDTCLGDSGGPLICNGTLQGITSWGSKPCALRQKPALYTKLWHYLKWINETITANL</sequence>